<feature type="compositionally biased region" description="Low complexity" evidence="1">
    <location>
        <begin position="137"/>
        <end position="152"/>
    </location>
</feature>
<reference evidence="3" key="1">
    <citation type="submission" date="2011-07" db="EMBL/GenBank/DDBJ databases">
        <authorList>
            <consortium name="Caenorhabditis brenneri Sequencing and Analysis Consortium"/>
            <person name="Wilson R.K."/>
        </authorList>
    </citation>
    <scope>NUCLEOTIDE SEQUENCE [LARGE SCALE GENOMIC DNA]</scope>
    <source>
        <strain evidence="3">PB2801</strain>
    </source>
</reference>
<accession>G0NVI5</accession>
<evidence type="ECO:0000256" key="1">
    <source>
        <dbReference type="SAM" id="MobiDB-lite"/>
    </source>
</evidence>
<feature type="region of interest" description="Disordered" evidence="1">
    <location>
        <begin position="186"/>
        <end position="205"/>
    </location>
</feature>
<organism evidence="3">
    <name type="scientific">Caenorhabditis brenneri</name>
    <name type="common">Nematode worm</name>
    <dbReference type="NCBI Taxonomy" id="135651"/>
    <lineage>
        <taxon>Eukaryota</taxon>
        <taxon>Metazoa</taxon>
        <taxon>Ecdysozoa</taxon>
        <taxon>Nematoda</taxon>
        <taxon>Chromadorea</taxon>
        <taxon>Rhabditida</taxon>
        <taxon>Rhabditina</taxon>
        <taxon>Rhabditomorpha</taxon>
        <taxon>Rhabditoidea</taxon>
        <taxon>Rhabditidae</taxon>
        <taxon>Peloderinae</taxon>
        <taxon>Caenorhabditis</taxon>
    </lineage>
</organism>
<dbReference type="HOGENOM" id="CLU_1338595_0_0_1"/>
<dbReference type="Proteomes" id="UP000008068">
    <property type="component" value="Unassembled WGS sequence"/>
</dbReference>
<dbReference type="eggNOG" id="ENOG502TJAH">
    <property type="taxonomic scope" value="Eukaryota"/>
</dbReference>
<feature type="compositionally biased region" description="Basic and acidic residues" evidence="1">
    <location>
        <begin position="99"/>
        <end position="122"/>
    </location>
</feature>
<dbReference type="AlphaFoldDB" id="G0NVI5"/>
<keyword evidence="3" id="KW-1185">Reference proteome</keyword>
<dbReference type="InParanoid" id="G0NVI5"/>
<sequence>MGAFLSTQETAPAPVRAIMEYFSPSSRKRPSSPRSMEAPPVKITRTEEVMDDEEDSDEDRDEIEDHQVDEEVYDEEEEEVDSGEESEGQESEGQESEGEEKKAQEKAPIAEEEPKIVEKQDENVIEVPAAQDQEIDAPATEAAATEAPAAEVPVDDVAVEAPASNGETEEITQEKGENNNIVEQLANGHENGSSSAIETAQPISV</sequence>
<feature type="compositionally biased region" description="Polar residues" evidence="1">
    <location>
        <begin position="190"/>
        <end position="205"/>
    </location>
</feature>
<feature type="region of interest" description="Disordered" evidence="1">
    <location>
        <begin position="23"/>
        <end position="155"/>
    </location>
</feature>
<evidence type="ECO:0000313" key="2">
    <source>
        <dbReference type="EMBL" id="EGT38325.1"/>
    </source>
</evidence>
<name>G0NVI5_CAEBE</name>
<evidence type="ECO:0000313" key="3">
    <source>
        <dbReference type="Proteomes" id="UP000008068"/>
    </source>
</evidence>
<proteinExistence type="predicted"/>
<gene>
    <name evidence="2" type="ORF">CAEBREN_13491</name>
</gene>
<protein>
    <submittedName>
        <fullName evidence="2">Uncharacterized protein</fullName>
    </submittedName>
</protein>
<dbReference type="EMBL" id="GL379956">
    <property type="protein sequence ID" value="EGT38325.1"/>
    <property type="molecule type" value="Genomic_DNA"/>
</dbReference>
<feature type="compositionally biased region" description="Acidic residues" evidence="1">
    <location>
        <begin position="49"/>
        <end position="98"/>
    </location>
</feature>